<protein>
    <submittedName>
        <fullName evidence="2">Cl345_1a</fullName>
    </submittedName>
</protein>
<evidence type="ECO:0000313" key="2">
    <source>
        <dbReference type="EMBL" id="JAE03866.1"/>
    </source>
</evidence>
<feature type="compositionally biased region" description="Gly residues" evidence="1">
    <location>
        <begin position="175"/>
        <end position="187"/>
    </location>
</feature>
<organism evidence="2">
    <name type="scientific">Arundo donax</name>
    <name type="common">Giant reed</name>
    <name type="synonym">Donax arundinaceus</name>
    <dbReference type="NCBI Taxonomy" id="35708"/>
    <lineage>
        <taxon>Eukaryota</taxon>
        <taxon>Viridiplantae</taxon>
        <taxon>Streptophyta</taxon>
        <taxon>Embryophyta</taxon>
        <taxon>Tracheophyta</taxon>
        <taxon>Spermatophyta</taxon>
        <taxon>Magnoliopsida</taxon>
        <taxon>Liliopsida</taxon>
        <taxon>Poales</taxon>
        <taxon>Poaceae</taxon>
        <taxon>PACMAD clade</taxon>
        <taxon>Arundinoideae</taxon>
        <taxon>Arundineae</taxon>
        <taxon>Arundo</taxon>
    </lineage>
</organism>
<evidence type="ECO:0000256" key="1">
    <source>
        <dbReference type="SAM" id="MobiDB-lite"/>
    </source>
</evidence>
<accession>A0A0A9F146</accession>
<name>A0A0A9F146_ARUDO</name>
<feature type="region of interest" description="Disordered" evidence="1">
    <location>
        <begin position="136"/>
        <end position="187"/>
    </location>
</feature>
<proteinExistence type="predicted"/>
<feature type="compositionally biased region" description="Basic and acidic residues" evidence="1">
    <location>
        <begin position="58"/>
        <end position="68"/>
    </location>
</feature>
<dbReference type="AlphaFoldDB" id="A0A0A9F146"/>
<feature type="region of interest" description="Disordered" evidence="1">
    <location>
        <begin position="1"/>
        <end position="28"/>
    </location>
</feature>
<feature type="compositionally biased region" description="Basic and acidic residues" evidence="1">
    <location>
        <begin position="1"/>
        <end position="14"/>
    </location>
</feature>
<reference evidence="2" key="2">
    <citation type="journal article" date="2015" name="Data Brief">
        <title>Shoot transcriptome of the giant reed, Arundo donax.</title>
        <authorList>
            <person name="Barrero R.A."/>
            <person name="Guerrero F.D."/>
            <person name="Moolhuijzen P."/>
            <person name="Goolsby J.A."/>
            <person name="Tidwell J."/>
            <person name="Bellgard S.E."/>
            <person name="Bellgard M.I."/>
        </authorList>
    </citation>
    <scope>NUCLEOTIDE SEQUENCE</scope>
    <source>
        <tissue evidence="2">Shoot tissue taken approximately 20 cm above the soil surface</tissue>
    </source>
</reference>
<reference evidence="2" key="1">
    <citation type="submission" date="2014-09" db="EMBL/GenBank/DDBJ databases">
        <authorList>
            <person name="Magalhaes I.L.F."/>
            <person name="Oliveira U."/>
            <person name="Santos F.R."/>
            <person name="Vidigal T.H.D.A."/>
            <person name="Brescovit A.D."/>
            <person name="Santos A.J."/>
        </authorList>
    </citation>
    <scope>NUCLEOTIDE SEQUENCE</scope>
    <source>
        <tissue evidence="2">Shoot tissue taken approximately 20 cm above the soil surface</tissue>
    </source>
</reference>
<feature type="region of interest" description="Disordered" evidence="1">
    <location>
        <begin position="58"/>
        <end position="78"/>
    </location>
</feature>
<dbReference type="EMBL" id="GBRH01194030">
    <property type="protein sequence ID" value="JAE03866.1"/>
    <property type="molecule type" value="Transcribed_RNA"/>
</dbReference>
<sequence length="187" mass="19487">MERRGSHEADDGRAIRIRHNSTLPQPDIRHGLGVDLRYHKRHLGVQPERGAVVHHDGAAGDGRGREFPADAPAGAEERDVDAIERPARGEVLDGVLAVLEGETLPRGPLAGEEAEAAVGEVPVGDDAEELLAHRARGADDGHGGPVLAQRHADGGGRASVPRAARGRREEVRVADGGGSLHCDGGGG</sequence>